<dbReference type="InterPro" id="IPR002491">
    <property type="entry name" value="ABC_transptr_periplasmic_BD"/>
</dbReference>
<dbReference type="GO" id="GO:1901678">
    <property type="term" value="P:iron coordination entity transport"/>
    <property type="evidence" value="ECO:0007669"/>
    <property type="project" value="UniProtKB-ARBA"/>
</dbReference>
<dbReference type="CDD" id="cd01146">
    <property type="entry name" value="FhuD"/>
    <property type="match status" value="1"/>
</dbReference>
<comment type="similarity">
    <text evidence="2">Belongs to the bacterial solute-binding protein 8 family.</text>
</comment>
<dbReference type="Gene3D" id="3.40.50.1980">
    <property type="entry name" value="Nitrogenase molybdenum iron protein domain"/>
    <property type="match status" value="2"/>
</dbReference>
<name>A0A233RC40_9GAMM</name>
<dbReference type="SUPFAM" id="SSF53807">
    <property type="entry name" value="Helical backbone' metal receptor"/>
    <property type="match status" value="1"/>
</dbReference>
<keyword evidence="4" id="KW-0408">Iron</keyword>
<evidence type="ECO:0000256" key="3">
    <source>
        <dbReference type="ARBA" id="ARBA00022448"/>
    </source>
</evidence>
<evidence type="ECO:0000256" key="1">
    <source>
        <dbReference type="ARBA" id="ARBA00004196"/>
    </source>
</evidence>
<evidence type="ECO:0000256" key="2">
    <source>
        <dbReference type="ARBA" id="ARBA00008814"/>
    </source>
</evidence>
<feature type="signal peptide" evidence="6">
    <location>
        <begin position="1"/>
        <end position="23"/>
    </location>
</feature>
<reference evidence="8 9" key="1">
    <citation type="submission" date="2017-08" db="EMBL/GenBank/DDBJ databases">
        <title>A Genome Sequence of Oceanimonas doudoroffii ATCC 27123T.</title>
        <authorList>
            <person name="Brennan M.A."/>
            <person name="Maclea K.S."/>
            <person name="Mcclelland W.D."/>
            <person name="Trachtenberg A.M."/>
        </authorList>
    </citation>
    <scope>NUCLEOTIDE SEQUENCE [LARGE SCALE GENOMIC DNA]</scope>
    <source>
        <strain evidence="8 9">ATCC 27123</strain>
    </source>
</reference>
<evidence type="ECO:0000259" key="7">
    <source>
        <dbReference type="PROSITE" id="PS50983"/>
    </source>
</evidence>
<evidence type="ECO:0000313" key="8">
    <source>
        <dbReference type="EMBL" id="OXY80962.1"/>
    </source>
</evidence>
<dbReference type="OrthoDB" id="9793175at2"/>
<gene>
    <name evidence="8" type="ORF">B6S08_14635</name>
</gene>
<dbReference type="Proteomes" id="UP000242757">
    <property type="component" value="Unassembled WGS sequence"/>
</dbReference>
<dbReference type="AlphaFoldDB" id="A0A233RC40"/>
<feature type="domain" description="Fe/B12 periplasmic-binding" evidence="7">
    <location>
        <begin position="43"/>
        <end position="310"/>
    </location>
</feature>
<keyword evidence="5 6" id="KW-0732">Signal</keyword>
<dbReference type="PANTHER" id="PTHR30532:SF25">
    <property type="entry name" value="IRON(III) DICITRATE-BINDING PERIPLASMIC PROTEIN"/>
    <property type="match status" value="1"/>
</dbReference>
<evidence type="ECO:0000256" key="6">
    <source>
        <dbReference type="SAM" id="SignalP"/>
    </source>
</evidence>
<keyword evidence="3" id="KW-0813">Transport</keyword>
<dbReference type="PANTHER" id="PTHR30532">
    <property type="entry name" value="IRON III DICITRATE-BINDING PERIPLASMIC PROTEIN"/>
    <property type="match status" value="1"/>
</dbReference>
<dbReference type="Pfam" id="PF01497">
    <property type="entry name" value="Peripla_BP_2"/>
    <property type="match status" value="1"/>
</dbReference>
<dbReference type="GO" id="GO:0030288">
    <property type="term" value="C:outer membrane-bounded periplasmic space"/>
    <property type="evidence" value="ECO:0007669"/>
    <property type="project" value="TreeGrafter"/>
</dbReference>
<proteinExistence type="inferred from homology"/>
<evidence type="ECO:0000313" key="9">
    <source>
        <dbReference type="Proteomes" id="UP000242757"/>
    </source>
</evidence>
<comment type="subcellular location">
    <subcellularLocation>
        <location evidence="1">Cell envelope</location>
    </subcellularLocation>
</comment>
<keyword evidence="4" id="KW-0406">Ion transport</keyword>
<feature type="chain" id="PRO_5013099289" evidence="6">
    <location>
        <begin position="24"/>
        <end position="311"/>
    </location>
</feature>
<dbReference type="InterPro" id="IPR051313">
    <property type="entry name" value="Bact_iron-sidero_bind"/>
</dbReference>
<protein>
    <submittedName>
        <fullName evidence="8">ABC transporter substrate-binding protein</fullName>
    </submittedName>
</protein>
<dbReference type="PROSITE" id="PS50983">
    <property type="entry name" value="FE_B12_PBP"/>
    <property type="match status" value="1"/>
</dbReference>
<comment type="caution">
    <text evidence="8">The sequence shown here is derived from an EMBL/GenBank/DDBJ whole genome shotgun (WGS) entry which is preliminary data.</text>
</comment>
<evidence type="ECO:0000256" key="5">
    <source>
        <dbReference type="ARBA" id="ARBA00022729"/>
    </source>
</evidence>
<keyword evidence="9" id="KW-1185">Reference proteome</keyword>
<organism evidence="8 9">
    <name type="scientific">Oceanimonas doudoroffii</name>
    <dbReference type="NCBI Taxonomy" id="84158"/>
    <lineage>
        <taxon>Bacteria</taxon>
        <taxon>Pseudomonadati</taxon>
        <taxon>Pseudomonadota</taxon>
        <taxon>Gammaproteobacteria</taxon>
        <taxon>Aeromonadales</taxon>
        <taxon>Aeromonadaceae</taxon>
        <taxon>Oceanimonas</taxon>
    </lineage>
</organism>
<accession>A0A233RC40</accession>
<sequence length="311" mass="33548">MFVTRTLRALVMFAGLLAAQAHAGERTLETRYGPLTLNGEVKRVVTLYEGALDSSVAVGITPVGAVATRGGDGVAGYIQQQVENVAMVATTRETNLEAVIALQPDLILASSTLPEEQYRLLSAVAPTLVPDVEYYQPDTWKNEALAYARALGREARMKRVLAGLDERAEGLQQRVQRQLPEQDRQAVLARWMPQGALMMSTRLFSTSLLAAAGFDVQDGGIVKAGRPHSSPLSLENLSLMDEDWIFMATLNEDGRAAMAAAESSPAFARLSAVARNRVMPVDGQVWTSASGPLAAGVILDDIERILEQAEN</sequence>
<evidence type="ECO:0000256" key="4">
    <source>
        <dbReference type="ARBA" id="ARBA00022496"/>
    </source>
</evidence>
<dbReference type="EMBL" id="NBIM01000006">
    <property type="protein sequence ID" value="OXY80962.1"/>
    <property type="molecule type" value="Genomic_DNA"/>
</dbReference>
<keyword evidence="4" id="KW-0410">Iron transport</keyword>